<accession>A0A086K3D5</accession>
<organism evidence="2 3">
    <name type="scientific">Toxoplasma gondii GAB2-2007-GAL-DOM2</name>
    <dbReference type="NCBI Taxonomy" id="1130820"/>
    <lineage>
        <taxon>Eukaryota</taxon>
        <taxon>Sar</taxon>
        <taxon>Alveolata</taxon>
        <taxon>Apicomplexa</taxon>
        <taxon>Conoidasida</taxon>
        <taxon>Coccidia</taxon>
        <taxon>Eucoccidiorida</taxon>
        <taxon>Eimeriorina</taxon>
        <taxon>Sarcocystidae</taxon>
        <taxon>Toxoplasma</taxon>
    </lineage>
</organism>
<dbReference type="Pfam" id="PF08613">
    <property type="entry name" value="Cyclin"/>
    <property type="match status" value="1"/>
</dbReference>
<feature type="compositionally biased region" description="Basic and acidic residues" evidence="1">
    <location>
        <begin position="596"/>
        <end position="612"/>
    </location>
</feature>
<feature type="compositionally biased region" description="Polar residues" evidence="1">
    <location>
        <begin position="757"/>
        <end position="770"/>
    </location>
</feature>
<feature type="compositionally biased region" description="Low complexity" evidence="1">
    <location>
        <begin position="9"/>
        <end position="23"/>
    </location>
</feature>
<dbReference type="PANTHER" id="PTHR15615:SF108">
    <property type="entry name" value="PROTEIN CNPPD1"/>
    <property type="match status" value="1"/>
</dbReference>
<evidence type="ECO:0000313" key="2">
    <source>
        <dbReference type="EMBL" id="KFG38903.1"/>
    </source>
</evidence>
<feature type="compositionally biased region" description="Polar residues" evidence="1">
    <location>
        <begin position="731"/>
        <end position="743"/>
    </location>
</feature>
<dbReference type="Gene3D" id="1.10.472.10">
    <property type="entry name" value="Cyclin-like"/>
    <property type="match status" value="1"/>
</dbReference>
<evidence type="ECO:0000313" key="3">
    <source>
        <dbReference type="Proteomes" id="UP000028837"/>
    </source>
</evidence>
<feature type="region of interest" description="Disordered" evidence="1">
    <location>
        <begin position="1"/>
        <end position="25"/>
    </location>
</feature>
<dbReference type="SUPFAM" id="SSF47954">
    <property type="entry name" value="Cyclin-like"/>
    <property type="match status" value="1"/>
</dbReference>
<dbReference type="SMR" id="A0A086K3D5"/>
<feature type="region of interest" description="Disordered" evidence="1">
    <location>
        <begin position="240"/>
        <end position="271"/>
    </location>
</feature>
<sequence length="912" mass="94843">MDGEGRQEGAGAQADGGSSYASGREQGYTSVSTYDRQMGAEACSTDDSFVPSLATVLHHLVSISPPGLGEITSFHAIKEPQISIHDYLDRIAKYFGCSNECFVLSLVYIDRIIKLHRNFNVSILNIHRLLITSVMLAAKFFDDVYYSNKHYARVGGVRTREMNLLETQFLTLINYHLYVSPQEYDQYRRNVLAAVHYARHLTPSPLASNRLSSSQSSTSTASSSVSQAANALGNNGACAPSQALTNAERDPTSALSDSGAGGSASGASASVGENRSDYYAYGAETARAPPASRERSLRTESSASSSARSRDAGCLDSRSQRRWASQDAESERRSSTVCAAASSRDAELANDAVSARRQSRGSSSAVGTQDVEHEMEDDDEDTEFAEEGVAYGDGNQVWVDDLNAEEELYGEAGCVQDFAGARPDDEWECVNGLIAAEKNDANETPVAECGHPSVGSYGNRFHPSSQPFRERGEEGGDVESHTGKYGYFCGSAPSTKVSFSTASLETLASPSAANGRGAGGCGVGKSGSSTPSVVRAAETRSASAGHPACREGSGEAAQASPAVFFSPAQATGCCRQDHEAVEPNAGPALQDRLRVETAGRDREEAATREARRVTVQTRSSSDRSRDGEERVMEVLEVCSSRLVGSTQPACTQATSAASAAAVVVPGTSAPAASKDRMQHPTDASGSARREGGAATTASRQACLTPSGDGTSSASTASGASGGTAQSSVSSCLTPSQSVHSSPDVSMEEETAGGRLSATATRATQPASLSTAPRLARSFAAAAHPPPARPCGQKTATDTGASQGDVEDDAAGKAKRAPAEETGADQDKSELERVKPRDGGHVHWIEASDFAGGRAEFLALGGGAAPHGIASCRKGSEHEAPTTSFNVGLSSLSAGLAPAGASRGLCFSFGPCS</sequence>
<feature type="compositionally biased region" description="Basic and acidic residues" evidence="1">
    <location>
        <begin position="824"/>
        <end position="839"/>
    </location>
</feature>
<gene>
    <name evidence="2" type="ORF">TGDOM2_267580</name>
</gene>
<dbReference type="PANTHER" id="PTHR15615">
    <property type="match status" value="1"/>
</dbReference>
<feature type="region of interest" description="Disordered" evidence="1">
    <location>
        <begin position="206"/>
        <end position="227"/>
    </location>
</feature>
<dbReference type="Proteomes" id="UP000028837">
    <property type="component" value="Unassembled WGS sequence"/>
</dbReference>
<evidence type="ECO:0000256" key="1">
    <source>
        <dbReference type="SAM" id="MobiDB-lite"/>
    </source>
</evidence>
<proteinExistence type="predicted"/>
<dbReference type="InterPro" id="IPR036915">
    <property type="entry name" value="Cyclin-like_sf"/>
</dbReference>
<dbReference type="InterPro" id="IPR013922">
    <property type="entry name" value="Cyclin_PHO80-like"/>
</dbReference>
<feature type="region of interest" description="Disordered" evidence="1">
    <location>
        <begin position="596"/>
        <end position="629"/>
    </location>
</feature>
<dbReference type="VEuPathDB" id="ToxoDB:TGDOM2_267580"/>
<feature type="compositionally biased region" description="Gly residues" evidence="1">
    <location>
        <begin position="516"/>
        <end position="525"/>
    </location>
</feature>
<feature type="compositionally biased region" description="Low complexity" evidence="1">
    <location>
        <begin position="692"/>
        <end position="730"/>
    </location>
</feature>
<feature type="region of interest" description="Disordered" evidence="1">
    <location>
        <begin position="668"/>
        <end position="839"/>
    </location>
</feature>
<feature type="compositionally biased region" description="Low complexity" evidence="1">
    <location>
        <begin position="352"/>
        <end position="367"/>
    </location>
</feature>
<feature type="compositionally biased region" description="Low complexity" evidence="1">
    <location>
        <begin position="771"/>
        <end position="782"/>
    </location>
</feature>
<dbReference type="CDD" id="cd20558">
    <property type="entry name" value="CYCLIN_ScPCL7-like"/>
    <property type="match status" value="1"/>
</dbReference>
<feature type="compositionally biased region" description="Basic and acidic residues" evidence="1">
    <location>
        <begin position="620"/>
        <end position="629"/>
    </location>
</feature>
<dbReference type="AlphaFoldDB" id="A0A086K3D5"/>
<dbReference type="EMBL" id="AHZU02000893">
    <property type="protein sequence ID" value="KFG38903.1"/>
    <property type="molecule type" value="Genomic_DNA"/>
</dbReference>
<dbReference type="GO" id="GO:0019901">
    <property type="term" value="F:protein kinase binding"/>
    <property type="evidence" value="ECO:0007669"/>
    <property type="project" value="InterPro"/>
</dbReference>
<reference evidence="2 3" key="1">
    <citation type="submission" date="2014-02" db="EMBL/GenBank/DDBJ databases">
        <authorList>
            <person name="Sibley D."/>
            <person name="Venepally P."/>
            <person name="Karamycheva S."/>
            <person name="Hadjithomas M."/>
            <person name="Khan A."/>
            <person name="Brunk B."/>
            <person name="Roos D."/>
            <person name="Caler E."/>
            <person name="Lorenzi H."/>
        </authorList>
    </citation>
    <scope>NUCLEOTIDE SEQUENCE [LARGE SCALE GENOMIC DNA]</scope>
    <source>
        <strain evidence="2 3">GAB2-2007-GAL-DOM2</strain>
    </source>
</reference>
<name>A0A086K3D5_TOXGO</name>
<dbReference type="OrthoDB" id="332925at2759"/>
<protein>
    <submittedName>
        <fullName evidence="2">Cyclin2 related protein</fullName>
    </submittedName>
</protein>
<feature type="region of interest" description="Disordered" evidence="1">
    <location>
        <begin position="511"/>
        <end position="555"/>
    </location>
</feature>
<comment type="caution">
    <text evidence="2">The sequence shown here is derived from an EMBL/GenBank/DDBJ whole genome shotgun (WGS) entry which is preliminary data.</text>
</comment>
<feature type="region of interest" description="Disordered" evidence="1">
    <location>
        <begin position="285"/>
        <end position="378"/>
    </location>
</feature>